<protein>
    <submittedName>
        <fullName evidence="2 4">Uncharacterized protein</fullName>
    </submittedName>
</protein>
<evidence type="ECO:0000313" key="3">
    <source>
        <dbReference type="Proteomes" id="UP000275846"/>
    </source>
</evidence>
<name>A0A183SHZ0_SCHSO</name>
<dbReference type="WBParaSite" id="SSLN_0000396401-mRNA-1">
    <property type="protein sequence ID" value="SSLN_0000396401-mRNA-1"/>
    <property type="gene ID" value="SSLN_0000396401"/>
</dbReference>
<reference evidence="2 3" key="2">
    <citation type="submission" date="2018-11" db="EMBL/GenBank/DDBJ databases">
        <authorList>
            <consortium name="Pathogen Informatics"/>
        </authorList>
    </citation>
    <scope>NUCLEOTIDE SEQUENCE [LARGE SCALE GENOMIC DNA]</scope>
    <source>
        <strain evidence="2 3">NST_G2</strain>
    </source>
</reference>
<evidence type="ECO:0000313" key="2">
    <source>
        <dbReference type="EMBL" id="VDL90223.1"/>
    </source>
</evidence>
<keyword evidence="1" id="KW-1133">Transmembrane helix</keyword>
<dbReference type="EMBL" id="UYSU01032666">
    <property type="protein sequence ID" value="VDL90223.1"/>
    <property type="molecule type" value="Genomic_DNA"/>
</dbReference>
<dbReference type="Proteomes" id="UP000275846">
    <property type="component" value="Unassembled WGS sequence"/>
</dbReference>
<accession>A0A183SHZ0</accession>
<keyword evidence="3" id="KW-1185">Reference proteome</keyword>
<proteinExistence type="predicted"/>
<evidence type="ECO:0000313" key="4">
    <source>
        <dbReference type="WBParaSite" id="SSLN_0000396401-mRNA-1"/>
    </source>
</evidence>
<keyword evidence="1" id="KW-0812">Transmembrane</keyword>
<dbReference type="AlphaFoldDB" id="A0A183SHZ0"/>
<organism evidence="4">
    <name type="scientific">Schistocephalus solidus</name>
    <name type="common">Tapeworm</name>
    <dbReference type="NCBI Taxonomy" id="70667"/>
    <lineage>
        <taxon>Eukaryota</taxon>
        <taxon>Metazoa</taxon>
        <taxon>Spiralia</taxon>
        <taxon>Lophotrochozoa</taxon>
        <taxon>Platyhelminthes</taxon>
        <taxon>Cestoda</taxon>
        <taxon>Eucestoda</taxon>
        <taxon>Diphyllobothriidea</taxon>
        <taxon>Diphyllobothriidae</taxon>
        <taxon>Schistocephalus</taxon>
    </lineage>
</organism>
<sequence length="180" mass="19838">MKAVNAPVAASSWYQTLTCGFLKLVLPSGHTPGNGHDWRAKPDEGLRCCVGRHTRYVCSIPPAPPTLQSSLSSPLLFPAHSLSPLLLLILPFLSPFFLLSLLLPFTLTSSLLPFSSHFNHTTWSKTSYGESDMQSRRRPWRIGRSLTNPNPDPYWSLVAAWDDSAALFRAITAYPSRGGS</sequence>
<feature type="transmembrane region" description="Helical" evidence="1">
    <location>
        <begin position="85"/>
        <end position="107"/>
    </location>
</feature>
<keyword evidence="1" id="KW-0472">Membrane</keyword>
<evidence type="ECO:0000256" key="1">
    <source>
        <dbReference type="SAM" id="Phobius"/>
    </source>
</evidence>
<gene>
    <name evidence="2" type="ORF">SSLN_LOCUS3838</name>
</gene>
<reference evidence="4" key="1">
    <citation type="submission" date="2016-06" db="UniProtKB">
        <authorList>
            <consortium name="WormBaseParasite"/>
        </authorList>
    </citation>
    <scope>IDENTIFICATION</scope>
</reference>